<evidence type="ECO:0000313" key="2">
    <source>
        <dbReference type="EMBL" id="MFD2157532.1"/>
    </source>
</evidence>
<dbReference type="InterPro" id="IPR036515">
    <property type="entry name" value="Transposase_17_sf"/>
</dbReference>
<evidence type="ECO:0000313" key="3">
    <source>
        <dbReference type="Proteomes" id="UP001597389"/>
    </source>
</evidence>
<dbReference type="EMBL" id="JBHUJB010000008">
    <property type="protein sequence ID" value="MFD2157532.1"/>
    <property type="molecule type" value="Genomic_DNA"/>
</dbReference>
<protein>
    <submittedName>
        <fullName evidence="2">Transposase</fullName>
    </submittedName>
</protein>
<gene>
    <name evidence="2" type="ORF">ACFSW8_01320</name>
</gene>
<dbReference type="SMART" id="SM01321">
    <property type="entry name" value="Y1_Tnp"/>
    <property type="match status" value="1"/>
</dbReference>
<keyword evidence="3" id="KW-1185">Reference proteome</keyword>
<dbReference type="PANTHER" id="PTHR34322">
    <property type="entry name" value="TRANSPOSASE, Y1_TNP DOMAIN-CONTAINING"/>
    <property type="match status" value="1"/>
</dbReference>
<organism evidence="2 3">
    <name type="scientific">Rubritalea tangerina</name>
    <dbReference type="NCBI Taxonomy" id="430798"/>
    <lineage>
        <taxon>Bacteria</taxon>
        <taxon>Pseudomonadati</taxon>
        <taxon>Verrucomicrobiota</taxon>
        <taxon>Verrucomicrobiia</taxon>
        <taxon>Verrucomicrobiales</taxon>
        <taxon>Rubritaleaceae</taxon>
        <taxon>Rubritalea</taxon>
    </lineage>
</organism>
<dbReference type="Pfam" id="PF01797">
    <property type="entry name" value="Y1_Tnp"/>
    <property type="match status" value="1"/>
</dbReference>
<dbReference type="Gene3D" id="3.30.70.1290">
    <property type="entry name" value="Transposase IS200-like"/>
    <property type="match status" value="1"/>
</dbReference>
<reference evidence="3" key="1">
    <citation type="journal article" date="2019" name="Int. J. Syst. Evol. Microbiol.">
        <title>The Global Catalogue of Microorganisms (GCM) 10K type strain sequencing project: providing services to taxonomists for standard genome sequencing and annotation.</title>
        <authorList>
            <consortium name="The Broad Institute Genomics Platform"/>
            <consortium name="The Broad Institute Genome Sequencing Center for Infectious Disease"/>
            <person name="Wu L."/>
            <person name="Ma J."/>
        </authorList>
    </citation>
    <scope>NUCLEOTIDE SEQUENCE [LARGE SCALE GENOMIC DNA]</scope>
    <source>
        <strain evidence="3">CCUG 57942</strain>
    </source>
</reference>
<feature type="domain" description="Transposase IS200-like" evidence="1">
    <location>
        <begin position="16"/>
        <end position="186"/>
    </location>
</feature>
<name>A0ABW4Z6T8_9BACT</name>
<accession>A0ABW4Z6T8</accession>
<dbReference type="Proteomes" id="UP001597389">
    <property type="component" value="Unassembled WGS sequence"/>
</dbReference>
<dbReference type="SUPFAM" id="SSF143422">
    <property type="entry name" value="Transposase IS200-like"/>
    <property type="match status" value="1"/>
</dbReference>
<dbReference type="PANTHER" id="PTHR34322:SF2">
    <property type="entry name" value="TRANSPOSASE IS200-LIKE DOMAIN-CONTAINING PROTEIN"/>
    <property type="match status" value="1"/>
</dbReference>
<evidence type="ECO:0000259" key="1">
    <source>
        <dbReference type="SMART" id="SM01321"/>
    </source>
</evidence>
<proteinExistence type="predicted"/>
<dbReference type="InterPro" id="IPR002686">
    <property type="entry name" value="Transposase_17"/>
</dbReference>
<dbReference type="RefSeq" id="WP_377087748.1">
    <property type="nucleotide sequence ID" value="NZ_JBHSJL010000014.1"/>
</dbReference>
<sequence length="356" mass="41442">MSKARLLAPWVDDGSDRSAIYHVVSRIVGRDFLLDARCKEQFVRYMRMYEAFCGVRVLTYCIMTNHFHILVEIPPKCDRHLSDEALIERLKVLYSEEYVDQVRLHLELLAKATHPEGRAAHTELREHFTRRMWDLGLFMKTLKQRFSTWYNKKHGRRGTLWEARYKSVLVENGYAARTMAAYIELNPVRTGMVEDPKAYRWCGYAEAVAGGQIARNGLMRILSELDSDTAVDGWSEARNITKYDWRTVAQRYRLILFEDGASYDERAEITQQQRRGFSEAQWKKEQERKGKLSIAEIARCQSRYFVEGAVLGSREWVNEVIEGIKGDFLSENRKALSSQMRGALDGCGLWSMRKLE</sequence>
<comment type="caution">
    <text evidence="2">The sequence shown here is derived from an EMBL/GenBank/DDBJ whole genome shotgun (WGS) entry which is preliminary data.</text>
</comment>